<feature type="transmembrane region" description="Helical" evidence="1">
    <location>
        <begin position="146"/>
        <end position="168"/>
    </location>
</feature>
<feature type="transmembrane region" description="Helical" evidence="1">
    <location>
        <begin position="175"/>
        <end position="197"/>
    </location>
</feature>
<dbReference type="OrthoDB" id="1160166at2"/>
<feature type="transmembrane region" description="Helical" evidence="1">
    <location>
        <begin position="12"/>
        <end position="34"/>
    </location>
</feature>
<dbReference type="eggNOG" id="ENOG502ZCCM">
    <property type="taxonomic scope" value="Bacteria"/>
</dbReference>
<dbReference type="InterPro" id="IPR025495">
    <property type="entry name" value="DUF4386"/>
</dbReference>
<dbReference type="STRING" id="1043493.SAMN05421637_0541"/>
<dbReference type="EMBL" id="FNZI01000001">
    <property type="protein sequence ID" value="SEI95712.1"/>
    <property type="molecule type" value="Genomic_DNA"/>
</dbReference>
<keyword evidence="1" id="KW-1133">Transmembrane helix</keyword>
<reference evidence="3" key="1">
    <citation type="submission" date="2016-10" db="EMBL/GenBank/DDBJ databases">
        <authorList>
            <person name="Varghese N."/>
        </authorList>
    </citation>
    <scope>NUCLEOTIDE SEQUENCE [LARGE SCALE GENOMIC DNA]</scope>
    <source>
        <strain evidence="3">DSM 24868</strain>
    </source>
</reference>
<feature type="transmembrane region" description="Helical" evidence="1">
    <location>
        <begin position="95"/>
        <end position="116"/>
    </location>
</feature>
<evidence type="ECO:0000313" key="2">
    <source>
        <dbReference type="EMBL" id="SEI95712.1"/>
    </source>
</evidence>
<evidence type="ECO:0000256" key="1">
    <source>
        <dbReference type="SAM" id="Phobius"/>
    </source>
</evidence>
<sequence>MNVPTDLSPRSAARLAGLGYIAIVLLAMGANFLVRNQLVVLDDPAATMANIAENETTFRFGIAGFAAIAMIDIGIAWALHVLLRRTGERRSLLAAWLRLAYTVAFIPAITFMYLALQLAVGGDIVAGLDAGQREAWTGLAMEAFDITWLLALVAFGLHLAVLGRILVASHIGPRALGYGLGIAGAAYVADTVAHLLLANYADFGGAFLAIVATASIVTEVWFTVWLLTRAPRAVEVLPGREPDLVAA</sequence>
<dbReference type="AlphaFoldDB" id="A0A1H6V604"/>
<evidence type="ECO:0008006" key="4">
    <source>
        <dbReference type="Google" id="ProtNLM"/>
    </source>
</evidence>
<organism evidence="2 3">
    <name type="scientific">Demequina mangrovi</name>
    <dbReference type="NCBI Taxonomy" id="1043493"/>
    <lineage>
        <taxon>Bacteria</taxon>
        <taxon>Bacillati</taxon>
        <taxon>Actinomycetota</taxon>
        <taxon>Actinomycetes</taxon>
        <taxon>Micrococcales</taxon>
        <taxon>Demequinaceae</taxon>
        <taxon>Demequina</taxon>
    </lineage>
</organism>
<keyword evidence="1" id="KW-0812">Transmembrane</keyword>
<evidence type="ECO:0000313" key="3">
    <source>
        <dbReference type="Proteomes" id="UP000183315"/>
    </source>
</evidence>
<keyword evidence="3" id="KW-1185">Reference proteome</keyword>
<gene>
    <name evidence="2" type="ORF">SAMN05421637_0541</name>
</gene>
<name>A0A1H6V604_9MICO</name>
<accession>A0A1H6V604</accession>
<keyword evidence="1" id="KW-0472">Membrane</keyword>
<feature type="transmembrane region" description="Helical" evidence="1">
    <location>
        <begin position="60"/>
        <end position="83"/>
    </location>
</feature>
<proteinExistence type="predicted"/>
<dbReference type="RefSeq" id="WP_042212787.1">
    <property type="nucleotide sequence ID" value="NZ_BBLU01000002.1"/>
</dbReference>
<protein>
    <recommendedName>
        <fullName evidence="4">DUF4386 domain-containing protein</fullName>
    </recommendedName>
</protein>
<dbReference type="Proteomes" id="UP000183315">
    <property type="component" value="Unassembled WGS sequence"/>
</dbReference>
<feature type="transmembrane region" description="Helical" evidence="1">
    <location>
        <begin position="203"/>
        <end position="227"/>
    </location>
</feature>
<dbReference type="Pfam" id="PF14329">
    <property type="entry name" value="DUF4386"/>
    <property type="match status" value="1"/>
</dbReference>